<dbReference type="Gene3D" id="1.20.5.1000">
    <property type="entry name" value="arf6 gtpase in complex with a specific effector, jip4"/>
    <property type="match status" value="1"/>
</dbReference>
<protein>
    <submittedName>
        <fullName evidence="2">Uncharacterized protein</fullName>
    </submittedName>
</protein>
<evidence type="ECO:0000256" key="1">
    <source>
        <dbReference type="SAM" id="Coils"/>
    </source>
</evidence>
<dbReference type="Proteomes" id="UP000007485">
    <property type="component" value="Chromosome"/>
</dbReference>
<dbReference type="RefSeq" id="WP_013604514.1">
    <property type="nucleotide sequence ID" value="NC_015151.1"/>
</dbReference>
<dbReference type="KEGG" id="vmo:VMUT_1147"/>
<dbReference type="OrthoDB" id="378874at2157"/>
<dbReference type="HOGENOM" id="CLU_917096_0_0_2"/>
<dbReference type="eggNOG" id="arCOG11277">
    <property type="taxonomic scope" value="Archaea"/>
</dbReference>
<dbReference type="EMBL" id="CP002529">
    <property type="protein sequence ID" value="ADY01352.1"/>
    <property type="molecule type" value="Genomic_DNA"/>
</dbReference>
<organism evidence="2 3">
    <name type="scientific">Vulcanisaeta moutnovskia (strain 768-28)</name>
    <dbReference type="NCBI Taxonomy" id="985053"/>
    <lineage>
        <taxon>Archaea</taxon>
        <taxon>Thermoproteota</taxon>
        <taxon>Thermoprotei</taxon>
        <taxon>Thermoproteales</taxon>
        <taxon>Thermoproteaceae</taxon>
        <taxon>Vulcanisaeta</taxon>
    </lineage>
</organism>
<accession>F0QYB5</accession>
<evidence type="ECO:0000313" key="3">
    <source>
        <dbReference type="Proteomes" id="UP000007485"/>
    </source>
</evidence>
<keyword evidence="3" id="KW-1185">Reference proteome</keyword>
<gene>
    <name evidence="2" type="ordered locus">VMUT_1147</name>
</gene>
<dbReference type="AlphaFoldDB" id="F0QYB5"/>
<proteinExistence type="predicted"/>
<evidence type="ECO:0000313" key="2">
    <source>
        <dbReference type="EMBL" id="ADY01352.1"/>
    </source>
</evidence>
<keyword evidence="1" id="KW-0175">Coiled coil</keyword>
<dbReference type="GeneID" id="10288799"/>
<dbReference type="SUPFAM" id="SSF58100">
    <property type="entry name" value="Bacterial hemolysins"/>
    <property type="match status" value="1"/>
</dbReference>
<name>F0QYB5_VULM7</name>
<reference evidence="2 3" key="1">
    <citation type="journal article" date="2011" name="J. Bacteriol.">
        <title>Complete genome sequence of 'Vulcanisaeta moutnovskia' strain 768-28, a novel member of the hyperthermophilic crenarchaeal genus vulcanisaeta.</title>
        <authorList>
            <person name="Gumerov V.M."/>
            <person name="Mardanov A.V."/>
            <person name="Beletsky A.V."/>
            <person name="Prokofeva M.I."/>
            <person name="Bonch-Osmolovskaya E.A."/>
            <person name="Ravin N.V."/>
            <person name="Skryabin K.G."/>
        </authorList>
    </citation>
    <scope>NUCLEOTIDE SEQUENCE [LARGE SCALE GENOMIC DNA]</scope>
    <source>
        <strain evidence="2 3">768-28</strain>
    </source>
</reference>
<sequence length="303" mass="33517">MNMGMIGLLIAVVVLAAVSVFFAYQWYTAILSYRPKFQSLESEYDALLSKYNSLMINYTNLKSNYNSLEDNYNTLQSQYSSLQSQYNTLQSRYNSLMTNYTNLQSLYNACTSMQTPYTTSGTPTTLPSGTYYGFDIGTYTPYASSSLGPGTYTFTTQIPTTIYLIISPQLITYSVYYNPYLPQGTLVFMGENSITLTLNRPENITILTPIQTQITITYNGKTLYTTTMPNSLNSQNSCGYNGYPYGYQGCGPIYLVLWLTDGTHYFYISGGPFCTGFTANPVMGSGTIPIGSANTCSGVTING</sequence>
<dbReference type="STRING" id="985053.VMUT_1147"/>
<feature type="coiled-coil region" evidence="1">
    <location>
        <begin position="51"/>
        <end position="92"/>
    </location>
</feature>